<dbReference type="EMBL" id="SRXV01000001">
    <property type="protein sequence ID" value="TGY94508.1"/>
    <property type="molecule type" value="Genomic_DNA"/>
</dbReference>
<dbReference type="GO" id="GO:0009279">
    <property type="term" value="C:cell outer membrane"/>
    <property type="evidence" value="ECO:0007669"/>
    <property type="project" value="InterPro"/>
</dbReference>
<sequence>MRVFASLSLVSGLLVSSPALAQGTWNAADAYYDAERMDEVRAVVQQSHGGMRHLYLEADRLEYRSGSGEEALLWDTQAWYGGDLNRLWLKSEGEYNLDHSEFEEAEIQALYSRAVTSFFDLQAGIRQDLEPGNTTYAVVGIQGLAPYWLELDAAAFLSEDGDLTGRVEVEYELLITQRLVLQPRAELEWALEDNPSRETGAGLTEGSVGARLRYELKREVAPYVGVSWSGRLGETADLARLRGEDPDSLSLVAGIRLWF</sequence>
<dbReference type="OrthoDB" id="9778934at2"/>
<feature type="signal peptide" evidence="1">
    <location>
        <begin position="1"/>
        <end position="21"/>
    </location>
</feature>
<name>A0A4S2HFB1_9PROT</name>
<accession>A0A4S2HFB1</accession>
<dbReference type="AlphaFoldDB" id="A0A4S2HFB1"/>
<dbReference type="Pfam" id="PF05275">
    <property type="entry name" value="CopB"/>
    <property type="match status" value="1"/>
</dbReference>
<keyword evidence="1" id="KW-0732">Signal</keyword>
<gene>
    <name evidence="2" type="ORF">E5162_04330</name>
</gene>
<evidence type="ECO:0000313" key="3">
    <source>
        <dbReference type="Proteomes" id="UP000305451"/>
    </source>
</evidence>
<protein>
    <submittedName>
        <fullName evidence="2">Copper resistance protein B</fullName>
    </submittedName>
</protein>
<comment type="caution">
    <text evidence="2">The sequence shown here is derived from an EMBL/GenBank/DDBJ whole genome shotgun (WGS) entry which is preliminary data.</text>
</comment>
<reference evidence="2 3" key="1">
    <citation type="journal article" date="2013" name="Int. J. Syst. Evol. Microbiol.">
        <title>Marinicauda pacifica gen. nov., sp. nov., a prosthecate alphaproteobacterium of the family Hyphomonadaceae isolated from deep seawater.</title>
        <authorList>
            <person name="Zhang X.Y."/>
            <person name="Li G.W."/>
            <person name="Wang C.S."/>
            <person name="Zhang Y.J."/>
            <person name="Xu X.W."/>
            <person name="Li H."/>
            <person name="Liu A."/>
            <person name="Liu C."/>
            <person name="Xie B.B."/>
            <person name="Qin Q.L."/>
            <person name="Xu Z."/>
            <person name="Chen X.L."/>
            <person name="Zhou B.C."/>
            <person name="Zhang Y.Z."/>
        </authorList>
    </citation>
    <scope>NUCLEOTIDE SEQUENCE [LARGE SCALE GENOMIC DNA]</scope>
    <source>
        <strain evidence="2 3">P-1 km-3</strain>
    </source>
</reference>
<evidence type="ECO:0000313" key="2">
    <source>
        <dbReference type="EMBL" id="TGY94508.1"/>
    </source>
</evidence>
<dbReference type="RefSeq" id="WP_135943705.1">
    <property type="nucleotide sequence ID" value="NZ_BMEI01000001.1"/>
</dbReference>
<dbReference type="Proteomes" id="UP000305451">
    <property type="component" value="Unassembled WGS sequence"/>
</dbReference>
<feature type="chain" id="PRO_5020958389" evidence="1">
    <location>
        <begin position="22"/>
        <end position="259"/>
    </location>
</feature>
<dbReference type="InterPro" id="IPR036709">
    <property type="entry name" value="Autotransporte_beta_dom_sf"/>
</dbReference>
<dbReference type="GO" id="GO:0005507">
    <property type="term" value="F:copper ion binding"/>
    <property type="evidence" value="ECO:0007669"/>
    <property type="project" value="InterPro"/>
</dbReference>
<dbReference type="Gene3D" id="2.40.128.130">
    <property type="entry name" value="Autotransporter beta-domain"/>
    <property type="match status" value="1"/>
</dbReference>
<evidence type="ECO:0000256" key="1">
    <source>
        <dbReference type="SAM" id="SignalP"/>
    </source>
</evidence>
<dbReference type="InterPro" id="IPR007939">
    <property type="entry name" value="Cu-R_B_prcur"/>
</dbReference>
<proteinExistence type="predicted"/>
<dbReference type="GO" id="GO:0006878">
    <property type="term" value="P:intracellular copper ion homeostasis"/>
    <property type="evidence" value="ECO:0007669"/>
    <property type="project" value="InterPro"/>
</dbReference>
<keyword evidence="3" id="KW-1185">Reference proteome</keyword>
<organism evidence="2 3">
    <name type="scientific">Marinicauda pacifica</name>
    <dbReference type="NCBI Taxonomy" id="1133559"/>
    <lineage>
        <taxon>Bacteria</taxon>
        <taxon>Pseudomonadati</taxon>
        <taxon>Pseudomonadota</taxon>
        <taxon>Alphaproteobacteria</taxon>
        <taxon>Maricaulales</taxon>
        <taxon>Maricaulaceae</taxon>
        <taxon>Marinicauda</taxon>
    </lineage>
</organism>
<dbReference type="SUPFAM" id="SSF103515">
    <property type="entry name" value="Autotransporter"/>
    <property type="match status" value="1"/>
</dbReference>